<reference evidence="1 2" key="1">
    <citation type="journal article" date="2022" name="Int. J. Syst. Evol. Microbiol.">
        <title>Miniphocaeibacter halophilus sp. nov., an ammonium-tolerant acetate-producing bacterium isolated from a biogas system.</title>
        <authorList>
            <person name="Schnurer A."/>
            <person name="Singh A."/>
            <person name="Bi S."/>
            <person name="Qiao W."/>
            <person name="Westerholm M."/>
        </authorList>
    </citation>
    <scope>NUCLEOTIDE SEQUENCE [LARGE SCALE GENOMIC DNA]</scope>
    <source>
        <strain evidence="1 2">AMB_01</strain>
    </source>
</reference>
<evidence type="ECO:0000313" key="2">
    <source>
        <dbReference type="Proteomes" id="UP000595814"/>
    </source>
</evidence>
<organism evidence="1 2">
    <name type="scientific">Miniphocaeibacter halophilus</name>
    <dbReference type="NCBI Taxonomy" id="2931922"/>
    <lineage>
        <taxon>Bacteria</taxon>
        <taxon>Bacillati</taxon>
        <taxon>Bacillota</taxon>
        <taxon>Tissierellia</taxon>
        <taxon>Tissierellales</taxon>
        <taxon>Peptoniphilaceae</taxon>
        <taxon>Miniphocaeibacter</taxon>
    </lineage>
</organism>
<protein>
    <submittedName>
        <fullName evidence="1">2Fe-2S iron-sulfur cluster binding domain-containing protein</fullName>
    </submittedName>
</protein>
<dbReference type="Proteomes" id="UP000595814">
    <property type="component" value="Chromosome"/>
</dbReference>
<accession>A0AC61MSU2</accession>
<proteinExistence type="predicted"/>
<gene>
    <name evidence="1" type="ORF">JFY71_02330</name>
</gene>
<dbReference type="EMBL" id="CP066744">
    <property type="protein sequence ID" value="QQK08398.1"/>
    <property type="molecule type" value="Genomic_DNA"/>
</dbReference>
<sequence>MELLVNNKKYKIDTSPDEKLLDTLRKLGFNSVRRGCNTASCCVCTVIVDKKPVLSCSYLTNRAAGKEIFTVEGFGDKAKKIASLLAEEGADQCGYCGPALINTIIGLEFENDKPTIDEINDFLKANLCRCTGYQGQLRAIEKYFNI</sequence>
<evidence type="ECO:0000313" key="1">
    <source>
        <dbReference type="EMBL" id="QQK08398.1"/>
    </source>
</evidence>
<name>A0AC61MSU2_9FIRM</name>
<keyword evidence="2" id="KW-1185">Reference proteome</keyword>